<feature type="signal peptide" evidence="2">
    <location>
        <begin position="1"/>
        <end position="29"/>
    </location>
</feature>
<dbReference type="SUPFAM" id="SSF56524">
    <property type="entry name" value="Oxidoreductase molybdopterin-binding domain"/>
    <property type="match status" value="1"/>
</dbReference>
<feature type="region of interest" description="Disordered" evidence="1">
    <location>
        <begin position="241"/>
        <end position="268"/>
    </location>
</feature>
<feature type="domain" description="Oxidoreductase molybdopterin-binding" evidence="3">
    <location>
        <begin position="105"/>
        <end position="239"/>
    </location>
</feature>
<evidence type="ECO:0000259" key="3">
    <source>
        <dbReference type="Pfam" id="PF00174"/>
    </source>
</evidence>
<accession>A0ABU6IYL4</accession>
<evidence type="ECO:0000313" key="4">
    <source>
        <dbReference type="EMBL" id="MEC4294880.1"/>
    </source>
</evidence>
<protein>
    <submittedName>
        <fullName evidence="4">Molybdopterin-dependent oxidoreductase</fullName>
    </submittedName>
</protein>
<name>A0ABU6IYL4_9ACTN</name>
<evidence type="ECO:0000256" key="2">
    <source>
        <dbReference type="SAM" id="SignalP"/>
    </source>
</evidence>
<dbReference type="Gene3D" id="3.90.420.10">
    <property type="entry name" value="Oxidoreductase, molybdopterin-binding domain"/>
    <property type="match status" value="1"/>
</dbReference>
<organism evidence="4 5">
    <name type="scientific">Adlercreutzia shanghongiae</name>
    <dbReference type="NCBI Taxonomy" id="3111773"/>
    <lineage>
        <taxon>Bacteria</taxon>
        <taxon>Bacillati</taxon>
        <taxon>Actinomycetota</taxon>
        <taxon>Coriobacteriia</taxon>
        <taxon>Eggerthellales</taxon>
        <taxon>Eggerthellaceae</taxon>
        <taxon>Adlercreutzia</taxon>
    </lineage>
</organism>
<feature type="compositionally biased region" description="Polar residues" evidence="1">
    <location>
        <begin position="246"/>
        <end position="268"/>
    </location>
</feature>
<dbReference type="InterPro" id="IPR036374">
    <property type="entry name" value="OxRdtase_Mopterin-bd_sf"/>
</dbReference>
<keyword evidence="2" id="KW-0732">Signal</keyword>
<feature type="chain" id="PRO_5046708808" evidence="2">
    <location>
        <begin position="30"/>
        <end position="268"/>
    </location>
</feature>
<dbReference type="EMBL" id="JAYMFH010000005">
    <property type="protein sequence ID" value="MEC4294880.1"/>
    <property type="molecule type" value="Genomic_DNA"/>
</dbReference>
<dbReference type="InterPro" id="IPR000572">
    <property type="entry name" value="OxRdtase_Mopterin-bd_dom"/>
</dbReference>
<keyword evidence="5" id="KW-1185">Reference proteome</keyword>
<evidence type="ECO:0000313" key="5">
    <source>
        <dbReference type="Proteomes" id="UP001343724"/>
    </source>
</evidence>
<dbReference type="Pfam" id="PF00174">
    <property type="entry name" value="Oxidored_molyb"/>
    <property type="match status" value="1"/>
</dbReference>
<evidence type="ECO:0000256" key="1">
    <source>
        <dbReference type="SAM" id="MobiDB-lite"/>
    </source>
</evidence>
<dbReference type="RefSeq" id="WP_326454603.1">
    <property type="nucleotide sequence ID" value="NZ_JAYMFH010000005.1"/>
</dbReference>
<gene>
    <name evidence="4" type="ORF">VJ920_06130</name>
</gene>
<sequence length="268" mass="27294">MKNTGKKVVSLVAASSMVMGAVGATQALAAETETPVSAAPVSAESDSIQSTRVSAEAVEGSFTFTQGVTAANEVMSDVFRKASAYLCGSSFAPLAQAGSAMGDGTVAVKGAVDQQLSVNLEERAEKDGVTKVMGCSCSGDGIGGSSHGNAEVTGVLLRTLLDEAGVQPGVNTIVFEASDGYEVALPLTYVMQRYSMLVTQVGGEPVADVMGGANQLWLGSTAANSYVRDVRSITLESREVAPQAPGMTSWNDEGSATPHISVSEGASI</sequence>
<reference evidence="4 5" key="1">
    <citation type="submission" date="2024-01" db="EMBL/GenBank/DDBJ databases">
        <title>novel species in genus Adlercreutzia.</title>
        <authorList>
            <person name="Liu X."/>
        </authorList>
    </citation>
    <scope>NUCLEOTIDE SEQUENCE [LARGE SCALE GENOMIC DNA]</scope>
    <source>
        <strain evidence="4 5">R22</strain>
    </source>
</reference>
<dbReference type="Proteomes" id="UP001343724">
    <property type="component" value="Unassembled WGS sequence"/>
</dbReference>
<comment type="caution">
    <text evidence="4">The sequence shown here is derived from an EMBL/GenBank/DDBJ whole genome shotgun (WGS) entry which is preliminary data.</text>
</comment>
<proteinExistence type="predicted"/>